<dbReference type="GO" id="GO:0016491">
    <property type="term" value="F:oxidoreductase activity"/>
    <property type="evidence" value="ECO:0007669"/>
    <property type="project" value="UniProtKB-KW"/>
</dbReference>
<dbReference type="PANTHER" id="PTHR42913">
    <property type="entry name" value="APOPTOSIS-INDUCING FACTOR 1"/>
    <property type="match status" value="1"/>
</dbReference>
<keyword evidence="5 7" id="KW-0560">Oxidoreductase</keyword>
<reference evidence="7 8" key="1">
    <citation type="submission" date="2024-09" db="EMBL/GenBank/DDBJ databases">
        <authorList>
            <person name="Sun Q."/>
            <person name="Mori K."/>
        </authorList>
    </citation>
    <scope>NUCLEOTIDE SEQUENCE [LARGE SCALE GENOMIC DNA]</scope>
    <source>
        <strain evidence="7 8">TBRC 7907</strain>
    </source>
</reference>
<gene>
    <name evidence="7" type="ORF">ACFFQA_08765</name>
</gene>
<dbReference type="PRINTS" id="PR00469">
    <property type="entry name" value="PNDRDTASEII"/>
</dbReference>
<evidence type="ECO:0000256" key="2">
    <source>
        <dbReference type="ARBA" id="ARBA00005272"/>
    </source>
</evidence>
<evidence type="ECO:0000256" key="5">
    <source>
        <dbReference type="ARBA" id="ARBA00023002"/>
    </source>
</evidence>
<evidence type="ECO:0000256" key="3">
    <source>
        <dbReference type="ARBA" id="ARBA00022630"/>
    </source>
</evidence>
<feature type="domain" description="FAD/NAD(P)-binding" evidence="6">
    <location>
        <begin position="9"/>
        <end position="273"/>
    </location>
</feature>
<organism evidence="7 8">
    <name type="scientific">Allokutzneria oryzae</name>
    <dbReference type="NCBI Taxonomy" id="1378989"/>
    <lineage>
        <taxon>Bacteria</taxon>
        <taxon>Bacillati</taxon>
        <taxon>Actinomycetota</taxon>
        <taxon>Actinomycetes</taxon>
        <taxon>Pseudonocardiales</taxon>
        <taxon>Pseudonocardiaceae</taxon>
        <taxon>Allokutzneria</taxon>
    </lineage>
</organism>
<proteinExistence type="inferred from homology"/>
<dbReference type="PRINTS" id="PR00368">
    <property type="entry name" value="FADPNR"/>
</dbReference>
<dbReference type="Proteomes" id="UP001589693">
    <property type="component" value="Unassembled WGS sequence"/>
</dbReference>
<dbReference type="InterPro" id="IPR023753">
    <property type="entry name" value="FAD/NAD-binding_dom"/>
</dbReference>
<sequence length="378" mass="40551">MTHSEKKTTVVVLGAGYAGLVAAKRLARQSRAAVRLVNAEPDFVERIRLHQAAAGQSLAELPLADLLGDSGVDLVVGTVTEIDLAARLVRVGADRVLRYDILVYALGSVSEADAVPGLAEHAVTLSDRADAARLAERTARCRTITVCGGGPTGVEVATELAESHPGLSVRMITKGRVGGWLSARASRYLDRQLDRFGIEVIGDAEVVRVERGAVVLADGTRVGSDVTVWCGGFTVPVLAREAGLAVNERGRVVVDETLRSVSHPEVYAVGDAVAVAGPWGAELSYGCRSGGFTGPYAADTIAARLAGRAPKPFRFRYVHQCISLGRRRGLVQFVRGADESPLWMFLRGRIATWYKEIVSSSAIWLFRHPGPYLSRRRS</sequence>
<evidence type="ECO:0000256" key="1">
    <source>
        <dbReference type="ARBA" id="ARBA00001974"/>
    </source>
</evidence>
<dbReference type="Gene3D" id="3.50.50.100">
    <property type="match status" value="1"/>
</dbReference>
<dbReference type="InterPro" id="IPR051169">
    <property type="entry name" value="NADH-Q_oxidoreductase"/>
</dbReference>
<keyword evidence="3" id="KW-0285">Flavoprotein</keyword>
<dbReference type="EMBL" id="JBHLZU010000007">
    <property type="protein sequence ID" value="MFB9904029.1"/>
    <property type="molecule type" value="Genomic_DNA"/>
</dbReference>
<dbReference type="SUPFAM" id="SSF51905">
    <property type="entry name" value="FAD/NAD(P)-binding domain"/>
    <property type="match status" value="1"/>
</dbReference>
<evidence type="ECO:0000313" key="7">
    <source>
        <dbReference type="EMBL" id="MFB9904029.1"/>
    </source>
</evidence>
<comment type="similarity">
    <text evidence="2">Belongs to the NADH dehydrogenase family.</text>
</comment>
<dbReference type="PANTHER" id="PTHR42913:SF3">
    <property type="entry name" value="64 KDA MITOCHONDRIAL NADH DEHYDROGENASE (EUROFUNG)"/>
    <property type="match status" value="1"/>
</dbReference>
<comment type="caution">
    <text evidence="7">The sequence shown here is derived from an EMBL/GenBank/DDBJ whole genome shotgun (WGS) entry which is preliminary data.</text>
</comment>
<name>A0ABV5ZT15_9PSEU</name>
<keyword evidence="4" id="KW-0274">FAD</keyword>
<evidence type="ECO:0000256" key="4">
    <source>
        <dbReference type="ARBA" id="ARBA00022827"/>
    </source>
</evidence>
<dbReference type="RefSeq" id="WP_377851190.1">
    <property type="nucleotide sequence ID" value="NZ_JBHLZU010000007.1"/>
</dbReference>
<evidence type="ECO:0000313" key="8">
    <source>
        <dbReference type="Proteomes" id="UP001589693"/>
    </source>
</evidence>
<keyword evidence="8" id="KW-1185">Reference proteome</keyword>
<protein>
    <submittedName>
        <fullName evidence="7">NAD(P)/FAD-dependent oxidoreductase</fullName>
        <ecNumber evidence="7">1.6.5.-</ecNumber>
    </submittedName>
</protein>
<dbReference type="InterPro" id="IPR036188">
    <property type="entry name" value="FAD/NAD-bd_sf"/>
</dbReference>
<accession>A0ABV5ZT15</accession>
<dbReference type="EC" id="1.6.5.-" evidence="7"/>
<dbReference type="Pfam" id="PF07992">
    <property type="entry name" value="Pyr_redox_2"/>
    <property type="match status" value="1"/>
</dbReference>
<comment type="cofactor">
    <cofactor evidence="1">
        <name>FAD</name>
        <dbReference type="ChEBI" id="CHEBI:57692"/>
    </cofactor>
</comment>
<evidence type="ECO:0000259" key="6">
    <source>
        <dbReference type="Pfam" id="PF07992"/>
    </source>
</evidence>